<feature type="region of interest" description="Disordered" evidence="1">
    <location>
        <begin position="279"/>
        <end position="300"/>
    </location>
</feature>
<accession>A0A7Z0QJI9</accession>
<protein>
    <submittedName>
        <fullName evidence="2">Recombinase RecT</fullName>
    </submittedName>
</protein>
<reference evidence="3 4" key="1">
    <citation type="journal article" date="2017" name="Syst. Appl. Microbiol.">
        <title>Soybeans inoculated with root zone soils of Canadian native legumes harbour diverse and novel Bradyrhizobium spp. that possess agricultural potential.</title>
        <authorList>
            <person name="Bromfield E.S.P."/>
            <person name="Cloutier S."/>
            <person name="Tambong J.T."/>
            <person name="Tran Thi T.V."/>
        </authorList>
    </citation>
    <scope>NUCLEOTIDE SEQUENCE [LARGE SCALE GENOMIC DNA]</scope>
    <source>
        <strain evidence="3 4">323S2</strain>
    </source>
</reference>
<name>A0A7Z0QJI9_9BRAD</name>
<proteinExistence type="predicted"/>
<reference evidence="2" key="2">
    <citation type="submission" date="2020-06" db="EMBL/GenBank/DDBJ databases">
        <title>Whole Genome Sequence of Bradyrhizobium sp. Strain 323S2.</title>
        <authorList>
            <person name="Bromfield E.S.P."/>
        </authorList>
    </citation>
    <scope>NUCLEOTIDE SEQUENCE [LARGE SCALE GENOMIC DNA]</scope>
    <source>
        <strain evidence="2">323S2</strain>
    </source>
</reference>
<reference evidence="3 4" key="3">
    <citation type="journal article" date="2022" name="Int. J. Syst. Evol. Microbiol.">
        <title>Strains of Bradyrhizobium barranii sp. nov. associated with legumes native to Canada are symbionts of soybeans and belong to different subspecies (subsp. barranii subsp. nov. and subsp. apii subsp. nov.) and symbiovars (sv. glycinearum and sv. septentrionale).</title>
        <authorList>
            <person name="Bromfield E.S.P."/>
            <person name="Cloutier S."/>
            <person name="Wasai-Hara S."/>
            <person name="Minamisawa K."/>
        </authorList>
    </citation>
    <scope>NUCLEOTIDE SEQUENCE [LARGE SCALE GENOMIC DNA]</scope>
    <source>
        <strain evidence="3 4">323S2</strain>
    </source>
</reference>
<evidence type="ECO:0000313" key="3">
    <source>
        <dbReference type="EMBL" id="UGX90283.1"/>
    </source>
</evidence>
<dbReference type="InterPro" id="IPR018330">
    <property type="entry name" value="RecT_fam"/>
</dbReference>
<dbReference type="AlphaFoldDB" id="A0A7Z0QJI9"/>
<dbReference type="GO" id="GO:0006259">
    <property type="term" value="P:DNA metabolic process"/>
    <property type="evidence" value="ECO:0007669"/>
    <property type="project" value="InterPro"/>
</dbReference>
<evidence type="ECO:0000256" key="1">
    <source>
        <dbReference type="SAM" id="MobiDB-lite"/>
    </source>
</evidence>
<feature type="region of interest" description="Disordered" evidence="1">
    <location>
        <begin position="1"/>
        <end position="25"/>
    </location>
</feature>
<sequence>MTDQTVSTEAPQSPPPLQQQAPLDRVTRRDLVEGNAEKVVTERTEAVTLFKGGGVDYLNLRDLVDAAKLLAASGPYLPPFMQGNVGACFANCMRAQELGVSPLALAKWTYVVEQWVKGQKVEQIAYESQMFHAIVEARAPITTRLQVAYESEGDNRRCRVWATFKGEKEPRYFPPLDAAPDQFTLGKLRPGRNDSGKIRGSPLWDIKPDLQLFYNMSRDWARMYCPDVISGMYGRDEMEDAGFAVASEAARDVSPRLAERLRGTAPSIGQAAIAAIDAQAAEHAPKSKAKAPAEMNSDDA</sequence>
<dbReference type="Pfam" id="PF03837">
    <property type="entry name" value="RecT"/>
    <property type="match status" value="1"/>
</dbReference>
<evidence type="ECO:0000313" key="4">
    <source>
        <dbReference type="Proteomes" id="UP000564836"/>
    </source>
</evidence>
<dbReference type="RefSeq" id="WP_166352211.1">
    <property type="nucleotide sequence ID" value="NZ_CP088280.1"/>
</dbReference>
<organism evidence="2">
    <name type="scientific">Bradyrhizobium barranii subsp. barranii</name>
    <dbReference type="NCBI Taxonomy" id="2823807"/>
    <lineage>
        <taxon>Bacteria</taxon>
        <taxon>Pseudomonadati</taxon>
        <taxon>Pseudomonadota</taxon>
        <taxon>Alphaproteobacteria</taxon>
        <taxon>Hyphomicrobiales</taxon>
        <taxon>Nitrobacteraceae</taxon>
        <taxon>Bradyrhizobium</taxon>
        <taxon>Bradyrhizobium barranii</taxon>
    </lineage>
</organism>
<gene>
    <name evidence="3" type="ORF">G6321_00031100</name>
    <name evidence="2" type="ORF">G6321_37170</name>
</gene>
<dbReference type="GO" id="GO:0003677">
    <property type="term" value="F:DNA binding"/>
    <property type="evidence" value="ECO:0007669"/>
    <property type="project" value="InterPro"/>
</dbReference>
<dbReference type="EMBL" id="CP088280">
    <property type="protein sequence ID" value="UGX90283.1"/>
    <property type="molecule type" value="Genomic_DNA"/>
</dbReference>
<evidence type="ECO:0000313" key="2">
    <source>
        <dbReference type="EMBL" id="NYY93817.1"/>
    </source>
</evidence>
<dbReference type="EMBL" id="JACBFH010000001">
    <property type="protein sequence ID" value="NYY93817.1"/>
    <property type="molecule type" value="Genomic_DNA"/>
</dbReference>
<dbReference type="Proteomes" id="UP000564836">
    <property type="component" value="Chromosome"/>
</dbReference>